<evidence type="ECO:0008006" key="4">
    <source>
        <dbReference type="Google" id="ProtNLM"/>
    </source>
</evidence>
<keyword evidence="1" id="KW-0472">Membrane</keyword>
<keyword evidence="3" id="KW-1185">Reference proteome</keyword>
<dbReference type="Proteomes" id="UP001596496">
    <property type="component" value="Unassembled WGS sequence"/>
</dbReference>
<feature type="transmembrane region" description="Helical" evidence="1">
    <location>
        <begin position="125"/>
        <end position="149"/>
    </location>
</feature>
<gene>
    <name evidence="2" type="ORF">ACFQSB_33465</name>
</gene>
<feature type="transmembrane region" description="Helical" evidence="1">
    <location>
        <begin position="68"/>
        <end position="89"/>
    </location>
</feature>
<evidence type="ECO:0000313" key="2">
    <source>
        <dbReference type="EMBL" id="MFC7387158.1"/>
    </source>
</evidence>
<protein>
    <recommendedName>
        <fullName evidence="4">DUF3899 domain-containing protein</fullName>
    </recommendedName>
</protein>
<organism evidence="2 3">
    <name type="scientific">Sphaerisporangium rhizosphaerae</name>
    <dbReference type="NCBI Taxonomy" id="2269375"/>
    <lineage>
        <taxon>Bacteria</taxon>
        <taxon>Bacillati</taxon>
        <taxon>Actinomycetota</taxon>
        <taxon>Actinomycetes</taxon>
        <taxon>Streptosporangiales</taxon>
        <taxon>Streptosporangiaceae</taxon>
        <taxon>Sphaerisporangium</taxon>
    </lineage>
</organism>
<reference evidence="3" key="1">
    <citation type="journal article" date="2019" name="Int. J. Syst. Evol. Microbiol.">
        <title>The Global Catalogue of Microorganisms (GCM) 10K type strain sequencing project: providing services to taxonomists for standard genome sequencing and annotation.</title>
        <authorList>
            <consortium name="The Broad Institute Genomics Platform"/>
            <consortium name="The Broad Institute Genome Sequencing Center for Infectious Disease"/>
            <person name="Wu L."/>
            <person name="Ma J."/>
        </authorList>
    </citation>
    <scope>NUCLEOTIDE SEQUENCE [LARGE SCALE GENOMIC DNA]</scope>
    <source>
        <strain evidence="3">CECT 7649</strain>
    </source>
</reference>
<evidence type="ECO:0000313" key="3">
    <source>
        <dbReference type="Proteomes" id="UP001596496"/>
    </source>
</evidence>
<proteinExistence type="predicted"/>
<feature type="transmembrane region" description="Helical" evidence="1">
    <location>
        <begin position="36"/>
        <end position="56"/>
    </location>
</feature>
<name>A0ABW2PHN1_9ACTN</name>
<sequence length="150" mass="17298">MSIEKQSNASIQMDSGAMDRMWQHSLHLDTMLFQRANLFLVVESLLIVAYTLVLGVTTQTGGSSTTTALMAVRIIAVFGLLLTVIWGYVAHRHLRYYELLRARQREVFPEYEQLRKQWRMKGISSLPLVTYFLPLLAAALWILLLLITWR</sequence>
<keyword evidence="1" id="KW-0812">Transmembrane</keyword>
<comment type="caution">
    <text evidence="2">The sequence shown here is derived from an EMBL/GenBank/DDBJ whole genome shotgun (WGS) entry which is preliminary data.</text>
</comment>
<dbReference type="RefSeq" id="WP_380830831.1">
    <property type="nucleotide sequence ID" value="NZ_JBHTCG010000034.1"/>
</dbReference>
<keyword evidence="1" id="KW-1133">Transmembrane helix</keyword>
<dbReference type="EMBL" id="JBHTCG010000034">
    <property type="protein sequence ID" value="MFC7387158.1"/>
    <property type="molecule type" value="Genomic_DNA"/>
</dbReference>
<accession>A0ABW2PHN1</accession>
<evidence type="ECO:0000256" key="1">
    <source>
        <dbReference type="SAM" id="Phobius"/>
    </source>
</evidence>